<dbReference type="InterPro" id="IPR040059">
    <property type="entry name" value="PUM3"/>
</dbReference>
<evidence type="ECO:0000256" key="1">
    <source>
        <dbReference type="ARBA" id="ARBA00022737"/>
    </source>
</evidence>
<evidence type="ECO:0000313" key="5">
    <source>
        <dbReference type="Ensembl" id="ENSUAMP00000022868.1"/>
    </source>
</evidence>
<keyword evidence="1" id="KW-0677">Repeat</keyword>
<dbReference type="GeneTree" id="ENSGT00390000015757"/>
<dbReference type="SUPFAM" id="SSF48371">
    <property type="entry name" value="ARM repeat"/>
    <property type="match status" value="1"/>
</dbReference>
<feature type="compositionally biased region" description="Basic residues" evidence="3">
    <location>
        <begin position="61"/>
        <end position="70"/>
    </location>
</feature>
<accession>A0A452RTY3</accession>
<dbReference type="PROSITE" id="PS50303">
    <property type="entry name" value="PUM_HD"/>
    <property type="match status" value="1"/>
</dbReference>
<dbReference type="GO" id="GO:0006417">
    <property type="term" value="P:regulation of translation"/>
    <property type="evidence" value="ECO:0007669"/>
    <property type="project" value="TreeGrafter"/>
</dbReference>
<reference evidence="5" key="3">
    <citation type="submission" date="2025-09" db="UniProtKB">
        <authorList>
            <consortium name="Ensembl"/>
        </authorList>
    </citation>
    <scope>IDENTIFICATION</scope>
</reference>
<dbReference type="InterPro" id="IPR033133">
    <property type="entry name" value="PUM-HD"/>
</dbReference>
<dbReference type="Ensembl" id="ENSUAMT00000025547.1">
    <property type="protein sequence ID" value="ENSUAMP00000022868.1"/>
    <property type="gene ID" value="ENSUAMG00000017920.1"/>
</dbReference>
<organism evidence="5 6">
    <name type="scientific">Ursus americanus</name>
    <name type="common">American black bear</name>
    <name type="synonym">Euarctos americanus</name>
    <dbReference type="NCBI Taxonomy" id="9643"/>
    <lineage>
        <taxon>Eukaryota</taxon>
        <taxon>Metazoa</taxon>
        <taxon>Chordata</taxon>
        <taxon>Craniata</taxon>
        <taxon>Vertebrata</taxon>
        <taxon>Euteleostomi</taxon>
        <taxon>Mammalia</taxon>
        <taxon>Eutheria</taxon>
        <taxon>Laurasiatheria</taxon>
        <taxon>Carnivora</taxon>
        <taxon>Caniformia</taxon>
        <taxon>Ursidae</taxon>
        <taxon>Ursus</taxon>
    </lineage>
</organism>
<dbReference type="PROSITE" id="PS50302">
    <property type="entry name" value="PUM"/>
    <property type="match status" value="1"/>
</dbReference>
<dbReference type="GO" id="GO:0003729">
    <property type="term" value="F:mRNA binding"/>
    <property type="evidence" value="ECO:0007669"/>
    <property type="project" value="TreeGrafter"/>
</dbReference>
<evidence type="ECO:0000313" key="6">
    <source>
        <dbReference type="Proteomes" id="UP000291022"/>
    </source>
</evidence>
<gene>
    <name evidence="5" type="primary">PUM3</name>
</gene>
<dbReference type="FunFam" id="1.25.10.10:FF:000207">
    <property type="entry name" value="Pumilio RNA-binding family member 3"/>
    <property type="match status" value="1"/>
</dbReference>
<dbReference type="AlphaFoldDB" id="A0A452RTY3"/>
<name>A0A452RTY3_URSAM</name>
<evidence type="ECO:0000256" key="3">
    <source>
        <dbReference type="SAM" id="MobiDB-lite"/>
    </source>
</evidence>
<feature type="region of interest" description="Disordered" evidence="3">
    <location>
        <begin position="1"/>
        <end position="118"/>
    </location>
</feature>
<reference evidence="5" key="2">
    <citation type="submission" date="2025-08" db="UniProtKB">
        <authorList>
            <consortium name="Ensembl"/>
        </authorList>
    </citation>
    <scope>IDENTIFICATION</scope>
</reference>
<feature type="domain" description="PUM-HD" evidence="4">
    <location>
        <begin position="138"/>
        <end position="390"/>
    </location>
</feature>
<feature type="repeat" description="Pumilio" evidence="2">
    <location>
        <begin position="202"/>
        <end position="237"/>
    </location>
</feature>
<feature type="compositionally biased region" description="Basic and acidic residues" evidence="3">
    <location>
        <begin position="19"/>
        <end position="29"/>
    </location>
</feature>
<dbReference type="PANTHER" id="PTHR13389">
    <property type="entry name" value="PUMILIO HOMOLOG 3"/>
    <property type="match status" value="1"/>
</dbReference>
<sequence length="390" mass="45025">MMEVKGKKKFTGKFGAKTSQEKNRFHKNNDSGSSKTFPRKVGKEGGPKITSRNFEKCATKPGKKGVKQFKNKQQGDKIPKNKFQQANKFNKKRRFQADGKSDESAAKKPKWDDFKKKKKELKQSRQLSDKTNYDIVVRAKQIWESLRRKDCDKEKRVKLMSDLQKLIQGKIKTMAFAHDSTRVIQCYIQFGNEEQRRQAFEELRDDLVQLSKAKYSRNIVKKFLMYGSKAQIAEIMRSFKGHVRKMLRHAEASAVVEYAYNDKAILEQRNMLAEELYGNTFQLYKVAPQDALRAFLLSLCAVPDLPVPCFQNVILEAVIKHSLVHKVFLDFFTYAPPKLRSEMIEAIREAVIYLAHTHDGARVAMNCLWHGTPKVSGPFSPWGWSAFPYP</sequence>
<keyword evidence="6" id="KW-1185">Reference proteome</keyword>
<dbReference type="Proteomes" id="UP000291022">
    <property type="component" value="Unassembled WGS sequence"/>
</dbReference>
<reference evidence="6" key="1">
    <citation type="submission" date="2016-06" db="EMBL/GenBank/DDBJ databases">
        <title>De novo assembly and RNA-Seq shows season-dependent expression and editing in black bear kidneys.</title>
        <authorList>
            <person name="Korstanje R."/>
            <person name="Srivastava A."/>
            <person name="Sarsani V.K."/>
            <person name="Sheehan S.M."/>
            <person name="Seger R.L."/>
            <person name="Barter M.E."/>
            <person name="Lindqvist C."/>
            <person name="Brody L.C."/>
            <person name="Mullikin J.C."/>
        </authorList>
    </citation>
    <scope>NUCLEOTIDE SEQUENCE [LARGE SCALE GENOMIC DNA]</scope>
</reference>
<dbReference type="GO" id="GO:0005730">
    <property type="term" value="C:nucleolus"/>
    <property type="evidence" value="ECO:0007669"/>
    <property type="project" value="TreeGrafter"/>
</dbReference>
<evidence type="ECO:0000256" key="2">
    <source>
        <dbReference type="PROSITE-ProRule" id="PRU00317"/>
    </source>
</evidence>
<dbReference type="SMART" id="SM00025">
    <property type="entry name" value="Pumilio"/>
    <property type="match status" value="4"/>
</dbReference>
<dbReference type="InterPro" id="IPR011989">
    <property type="entry name" value="ARM-like"/>
</dbReference>
<feature type="compositionally biased region" description="Basic residues" evidence="3">
    <location>
        <begin position="1"/>
        <end position="11"/>
    </location>
</feature>
<dbReference type="InterPro" id="IPR001313">
    <property type="entry name" value="Pumilio_RNA-bd_rpt"/>
</dbReference>
<evidence type="ECO:0000259" key="4">
    <source>
        <dbReference type="PROSITE" id="PS50303"/>
    </source>
</evidence>
<proteinExistence type="predicted"/>
<protein>
    <submittedName>
        <fullName evidence="5">Pumilio RNA binding family member 3</fullName>
    </submittedName>
</protein>
<feature type="compositionally biased region" description="Basic and acidic residues" evidence="3">
    <location>
        <begin position="95"/>
        <end position="118"/>
    </location>
</feature>
<dbReference type="PANTHER" id="PTHR13389:SF0">
    <property type="entry name" value="PUMILIO HOMOLOG 3"/>
    <property type="match status" value="1"/>
</dbReference>
<dbReference type="InterPro" id="IPR016024">
    <property type="entry name" value="ARM-type_fold"/>
</dbReference>
<dbReference type="Gene3D" id="1.25.10.10">
    <property type="entry name" value="Leucine-rich Repeat Variant"/>
    <property type="match status" value="1"/>
</dbReference>